<dbReference type="EMBL" id="BART01003388">
    <property type="protein sequence ID" value="GAG56027.1"/>
    <property type="molecule type" value="Genomic_DNA"/>
</dbReference>
<dbReference type="Gene3D" id="3.40.50.11750">
    <property type="entry name" value="HypD, alpha/beta domain 1"/>
    <property type="match status" value="2"/>
</dbReference>
<evidence type="ECO:0008006" key="2">
    <source>
        <dbReference type="Google" id="ProtNLM"/>
    </source>
</evidence>
<dbReference type="GO" id="GO:0051604">
    <property type="term" value="P:protein maturation"/>
    <property type="evidence" value="ECO:0007669"/>
    <property type="project" value="TreeGrafter"/>
</dbReference>
<proteinExistence type="predicted"/>
<dbReference type="NCBIfam" id="TIGR00075">
    <property type="entry name" value="hypD"/>
    <property type="match status" value="1"/>
</dbReference>
<gene>
    <name evidence="1" type="ORF">S01H4_09397</name>
</gene>
<dbReference type="GO" id="GO:0051539">
    <property type="term" value="F:4 iron, 4 sulfur cluster binding"/>
    <property type="evidence" value="ECO:0007669"/>
    <property type="project" value="TreeGrafter"/>
</dbReference>
<sequence length="294" mass="33521">MIKKKIKELTEFLNKNKPDHKINIMEVCGTHTMAISRHGLRQLIPRNINLISGPGCPVCVTSTGDIDWIIEIARQYDTSVFTFGDMFRVPGTETSLYNEKSKGRDIKICYSPADVLDFAKNNPKKKVIFIAIGFETTIPLTSIIIKRAYKEKINNFYIYNTHKLIPEALELLLMDKEIRIDAFLCPGHVSTIIGSRPYSFIAHDYHVPCVISGFEPLDVIKSIVMITEQIRKGISEVEIQYRQVVREEGNPTAVESIYEVFDKSDSLWRGLGNIPGSGLKLKEKYLKFEYTLKL</sequence>
<organism evidence="1">
    <name type="scientific">marine sediment metagenome</name>
    <dbReference type="NCBI Taxonomy" id="412755"/>
    <lineage>
        <taxon>unclassified sequences</taxon>
        <taxon>metagenomes</taxon>
        <taxon>ecological metagenomes</taxon>
    </lineage>
</organism>
<dbReference type="AlphaFoldDB" id="X0ZCW2"/>
<dbReference type="Pfam" id="PF01924">
    <property type="entry name" value="HypD"/>
    <property type="match status" value="1"/>
</dbReference>
<dbReference type="GO" id="GO:0070025">
    <property type="term" value="F:carbon monoxide binding"/>
    <property type="evidence" value="ECO:0007669"/>
    <property type="project" value="TreeGrafter"/>
</dbReference>
<dbReference type="GO" id="GO:0005506">
    <property type="term" value="F:iron ion binding"/>
    <property type="evidence" value="ECO:0007669"/>
    <property type="project" value="TreeGrafter"/>
</dbReference>
<reference evidence="1" key="1">
    <citation type="journal article" date="2014" name="Front. Microbiol.">
        <title>High frequency of phylogenetically diverse reductive dehalogenase-homologous genes in deep subseafloor sedimentary metagenomes.</title>
        <authorList>
            <person name="Kawai M."/>
            <person name="Futagami T."/>
            <person name="Toyoda A."/>
            <person name="Takaki Y."/>
            <person name="Nishi S."/>
            <person name="Hori S."/>
            <person name="Arai W."/>
            <person name="Tsubouchi T."/>
            <person name="Morono Y."/>
            <person name="Uchiyama I."/>
            <person name="Ito T."/>
            <person name="Fujiyama A."/>
            <person name="Inagaki F."/>
            <person name="Takami H."/>
        </authorList>
    </citation>
    <scope>NUCLEOTIDE SEQUENCE</scope>
    <source>
        <strain evidence="1">Expedition CK06-06</strain>
    </source>
</reference>
<evidence type="ECO:0000313" key="1">
    <source>
        <dbReference type="EMBL" id="GAG56027.1"/>
    </source>
</evidence>
<accession>X0ZCW2</accession>
<dbReference type="InterPro" id="IPR042243">
    <property type="entry name" value="HypD_1"/>
</dbReference>
<dbReference type="PANTHER" id="PTHR30149">
    <property type="entry name" value="HYDROGENASE PROTEIN ASSEMBLY PROTEIN HYPD"/>
    <property type="match status" value="1"/>
</dbReference>
<comment type="caution">
    <text evidence="1">The sequence shown here is derived from an EMBL/GenBank/DDBJ whole genome shotgun (WGS) entry which is preliminary data.</text>
</comment>
<dbReference type="InterPro" id="IPR002780">
    <property type="entry name" value="Hyd_form_HypD"/>
</dbReference>
<name>X0ZCW2_9ZZZZ</name>
<protein>
    <recommendedName>
        <fullName evidence="2">Hydrogenase formation protein HypD</fullName>
    </recommendedName>
</protein>
<dbReference type="PANTHER" id="PTHR30149:SF0">
    <property type="entry name" value="HYDROGENASE MATURATION FACTOR HYPD"/>
    <property type="match status" value="1"/>
</dbReference>